<keyword evidence="1" id="KW-0732">Signal</keyword>
<feature type="chain" id="PRO_5045713100" description="CopL family metal-binding regulatory protein" evidence="1">
    <location>
        <begin position="27"/>
        <end position="116"/>
    </location>
</feature>
<proteinExistence type="predicted"/>
<evidence type="ECO:0000256" key="1">
    <source>
        <dbReference type="SAM" id="SignalP"/>
    </source>
</evidence>
<comment type="caution">
    <text evidence="2">The sequence shown here is derived from an EMBL/GenBank/DDBJ whole genome shotgun (WGS) entry which is preliminary data.</text>
</comment>
<evidence type="ECO:0000313" key="2">
    <source>
        <dbReference type="EMBL" id="GGA74850.1"/>
    </source>
</evidence>
<accession>A0ABQ1HF47</accession>
<evidence type="ECO:0008006" key="4">
    <source>
        <dbReference type="Google" id="ProtNLM"/>
    </source>
</evidence>
<dbReference type="InterPro" id="IPR048034">
    <property type="entry name" value="CopL-like"/>
</dbReference>
<evidence type="ECO:0000313" key="3">
    <source>
        <dbReference type="Proteomes" id="UP000623419"/>
    </source>
</evidence>
<sequence>MPLFRVLSRLLLALALVAGGVAPGFAQDMHPEPQTAMQAPCHGMDGELLDAAPEVAGHGDCCDEGECRCDCLQHTTASVMVLRQLAPLVSGSRLAPLATASHAPARTLPATRPPIA</sequence>
<protein>
    <recommendedName>
        <fullName evidence="4">CopL family metal-binding regulatory protein</fullName>
    </recommendedName>
</protein>
<keyword evidence="3" id="KW-1185">Reference proteome</keyword>
<dbReference type="RefSeq" id="WP_188662117.1">
    <property type="nucleotide sequence ID" value="NZ_BMKC01000001.1"/>
</dbReference>
<feature type="signal peptide" evidence="1">
    <location>
        <begin position="1"/>
        <end position="26"/>
    </location>
</feature>
<dbReference type="EMBL" id="BMKC01000001">
    <property type="protein sequence ID" value="GGA74850.1"/>
    <property type="molecule type" value="Genomic_DNA"/>
</dbReference>
<dbReference type="Proteomes" id="UP000623419">
    <property type="component" value="Unassembled WGS sequence"/>
</dbReference>
<reference evidence="3" key="1">
    <citation type="journal article" date="2019" name="Int. J. Syst. Evol. Microbiol.">
        <title>The Global Catalogue of Microorganisms (GCM) 10K type strain sequencing project: providing services to taxonomists for standard genome sequencing and annotation.</title>
        <authorList>
            <consortium name="The Broad Institute Genomics Platform"/>
            <consortium name="The Broad Institute Genome Sequencing Center for Infectious Disease"/>
            <person name="Wu L."/>
            <person name="Ma J."/>
        </authorList>
    </citation>
    <scope>NUCLEOTIDE SEQUENCE [LARGE SCALE GENOMIC DNA]</scope>
    <source>
        <strain evidence="3">CGMCC 1.15905</strain>
    </source>
</reference>
<dbReference type="NCBIfam" id="NF033807">
    <property type="entry name" value="CopL_fam"/>
    <property type="match status" value="1"/>
</dbReference>
<gene>
    <name evidence="2" type="ORF">GCM10011521_11310</name>
</gene>
<organism evidence="2 3">
    <name type="scientific">Arenimonas soli</name>
    <dbReference type="NCBI Taxonomy" id="2269504"/>
    <lineage>
        <taxon>Bacteria</taxon>
        <taxon>Pseudomonadati</taxon>
        <taxon>Pseudomonadota</taxon>
        <taxon>Gammaproteobacteria</taxon>
        <taxon>Lysobacterales</taxon>
        <taxon>Lysobacteraceae</taxon>
        <taxon>Arenimonas</taxon>
    </lineage>
</organism>
<name>A0ABQ1HF47_9GAMM</name>